<gene>
    <name evidence="2" type="ORF">MGAL_10B013629</name>
</gene>
<evidence type="ECO:0000313" key="2">
    <source>
        <dbReference type="EMBL" id="VDI02653.1"/>
    </source>
</evidence>
<dbReference type="OrthoDB" id="6196921at2759"/>
<name>A0A8B6CAC7_MYTGA</name>
<dbReference type="EMBL" id="UYJE01001497">
    <property type="protein sequence ID" value="VDI02653.1"/>
    <property type="molecule type" value="Genomic_DNA"/>
</dbReference>
<reference evidence="2" key="1">
    <citation type="submission" date="2018-11" db="EMBL/GenBank/DDBJ databases">
        <authorList>
            <person name="Alioto T."/>
            <person name="Alioto T."/>
        </authorList>
    </citation>
    <scope>NUCLEOTIDE SEQUENCE</scope>
</reference>
<proteinExistence type="predicted"/>
<keyword evidence="1" id="KW-0472">Membrane</keyword>
<keyword evidence="3" id="KW-1185">Reference proteome</keyword>
<evidence type="ECO:0000313" key="3">
    <source>
        <dbReference type="Proteomes" id="UP000596742"/>
    </source>
</evidence>
<keyword evidence="1" id="KW-1133">Transmembrane helix</keyword>
<feature type="transmembrane region" description="Helical" evidence="1">
    <location>
        <begin position="41"/>
        <end position="66"/>
    </location>
</feature>
<dbReference type="Proteomes" id="UP000596742">
    <property type="component" value="Unassembled WGS sequence"/>
</dbReference>
<keyword evidence="1" id="KW-0812">Transmembrane</keyword>
<sequence>MSTTASNIPMSSQFIPQGLGVHQVLQVGQQQPEFPVKTFKVFGGIQICLGGILRILSVIGIILDIIAWSKYDFCTMDYNYFREHVSMCVQYIDVHELFAFDTICLICSGWVSEYF</sequence>
<protein>
    <submittedName>
        <fullName evidence="2">Uncharacterized protein</fullName>
    </submittedName>
</protein>
<organism evidence="2 3">
    <name type="scientific">Mytilus galloprovincialis</name>
    <name type="common">Mediterranean mussel</name>
    <dbReference type="NCBI Taxonomy" id="29158"/>
    <lineage>
        <taxon>Eukaryota</taxon>
        <taxon>Metazoa</taxon>
        <taxon>Spiralia</taxon>
        <taxon>Lophotrochozoa</taxon>
        <taxon>Mollusca</taxon>
        <taxon>Bivalvia</taxon>
        <taxon>Autobranchia</taxon>
        <taxon>Pteriomorphia</taxon>
        <taxon>Mytilida</taxon>
        <taxon>Mytiloidea</taxon>
        <taxon>Mytilidae</taxon>
        <taxon>Mytilinae</taxon>
        <taxon>Mytilus</taxon>
    </lineage>
</organism>
<evidence type="ECO:0000256" key="1">
    <source>
        <dbReference type="SAM" id="Phobius"/>
    </source>
</evidence>
<accession>A0A8B6CAC7</accession>
<comment type="caution">
    <text evidence="2">The sequence shown here is derived from an EMBL/GenBank/DDBJ whole genome shotgun (WGS) entry which is preliminary data.</text>
</comment>
<dbReference type="AlphaFoldDB" id="A0A8B6CAC7"/>